<dbReference type="Gene3D" id="3.90.550.10">
    <property type="entry name" value="Spore Coat Polysaccharide Biosynthesis Protein SpsA, Chain A"/>
    <property type="match status" value="1"/>
</dbReference>
<protein>
    <recommendedName>
        <fullName evidence="3">Glycosyl transferase family 2</fullName>
    </recommendedName>
</protein>
<evidence type="ECO:0008006" key="3">
    <source>
        <dbReference type="Google" id="ProtNLM"/>
    </source>
</evidence>
<dbReference type="EMBL" id="BAABJI010000004">
    <property type="protein sequence ID" value="GAA4926520.1"/>
    <property type="molecule type" value="Genomic_DNA"/>
</dbReference>
<keyword evidence="2" id="KW-1185">Reference proteome</keyword>
<evidence type="ECO:0000313" key="2">
    <source>
        <dbReference type="Proteomes" id="UP001501436"/>
    </source>
</evidence>
<sequence>MAANADTEFVCIYDDDLFLMDNNIFADIVKLADKSPRGSIFGPTGVTLKPGTHYRDAEHHYSFRSIKQEDIRCDIIKGSMMLMRTSELQKKVNLNIFKFKREEDIIVSALMADCQLNQHYCLLSFGDRFNSVGDDDVALWRHDGHMDARELACNEFFPQHND</sequence>
<organism evidence="1 2">
    <name type="scientific">Mucilaginibacter defluvii</name>
    <dbReference type="NCBI Taxonomy" id="1196019"/>
    <lineage>
        <taxon>Bacteria</taxon>
        <taxon>Pseudomonadati</taxon>
        <taxon>Bacteroidota</taxon>
        <taxon>Sphingobacteriia</taxon>
        <taxon>Sphingobacteriales</taxon>
        <taxon>Sphingobacteriaceae</taxon>
        <taxon>Mucilaginibacter</taxon>
    </lineage>
</organism>
<accession>A0ABP9G3K6</accession>
<dbReference type="InterPro" id="IPR029044">
    <property type="entry name" value="Nucleotide-diphossugar_trans"/>
</dbReference>
<comment type="caution">
    <text evidence="1">The sequence shown here is derived from an EMBL/GenBank/DDBJ whole genome shotgun (WGS) entry which is preliminary data.</text>
</comment>
<gene>
    <name evidence="1" type="ORF">GCM10023313_33730</name>
</gene>
<name>A0ABP9G3K6_9SPHI</name>
<proteinExistence type="predicted"/>
<dbReference type="Proteomes" id="UP001501436">
    <property type="component" value="Unassembled WGS sequence"/>
</dbReference>
<dbReference type="SUPFAM" id="SSF53448">
    <property type="entry name" value="Nucleotide-diphospho-sugar transferases"/>
    <property type="match status" value="1"/>
</dbReference>
<evidence type="ECO:0000313" key="1">
    <source>
        <dbReference type="EMBL" id="GAA4926520.1"/>
    </source>
</evidence>
<reference evidence="2" key="1">
    <citation type="journal article" date="2019" name="Int. J. Syst. Evol. Microbiol.">
        <title>The Global Catalogue of Microorganisms (GCM) 10K type strain sequencing project: providing services to taxonomists for standard genome sequencing and annotation.</title>
        <authorList>
            <consortium name="The Broad Institute Genomics Platform"/>
            <consortium name="The Broad Institute Genome Sequencing Center for Infectious Disease"/>
            <person name="Wu L."/>
            <person name="Ma J."/>
        </authorList>
    </citation>
    <scope>NUCLEOTIDE SEQUENCE [LARGE SCALE GENOMIC DNA]</scope>
    <source>
        <strain evidence="2">JCM 18283</strain>
    </source>
</reference>